<dbReference type="GO" id="GO:0035091">
    <property type="term" value="F:phosphatidylinositol binding"/>
    <property type="evidence" value="ECO:0007669"/>
    <property type="project" value="InterPro"/>
</dbReference>
<dbReference type="PROSITE" id="PS50195">
    <property type="entry name" value="PX"/>
    <property type="match status" value="1"/>
</dbReference>
<evidence type="ECO:0000313" key="3">
    <source>
        <dbReference type="Proteomes" id="UP001431209"/>
    </source>
</evidence>
<name>A0AAW2ZPW3_9EUKA</name>
<dbReference type="EMBL" id="JAOPGA020001709">
    <property type="protein sequence ID" value="KAL0490702.1"/>
    <property type="molecule type" value="Genomic_DNA"/>
</dbReference>
<dbReference type="InterPro" id="IPR001683">
    <property type="entry name" value="PX_dom"/>
</dbReference>
<dbReference type="InterPro" id="IPR036871">
    <property type="entry name" value="PX_dom_sf"/>
</dbReference>
<gene>
    <name evidence="2" type="ORF">AKO1_009676</name>
</gene>
<evidence type="ECO:0000259" key="1">
    <source>
        <dbReference type="PROSITE" id="PS50195"/>
    </source>
</evidence>
<organism evidence="2 3">
    <name type="scientific">Acrasis kona</name>
    <dbReference type="NCBI Taxonomy" id="1008807"/>
    <lineage>
        <taxon>Eukaryota</taxon>
        <taxon>Discoba</taxon>
        <taxon>Heterolobosea</taxon>
        <taxon>Tetramitia</taxon>
        <taxon>Eutetramitia</taxon>
        <taxon>Acrasidae</taxon>
        <taxon>Acrasis</taxon>
    </lineage>
</organism>
<dbReference type="SMART" id="SM00312">
    <property type="entry name" value="PX"/>
    <property type="match status" value="1"/>
</dbReference>
<dbReference type="Gene3D" id="3.30.1520.10">
    <property type="entry name" value="Phox-like domain"/>
    <property type="match status" value="1"/>
</dbReference>
<dbReference type="Pfam" id="PF00787">
    <property type="entry name" value="PX"/>
    <property type="match status" value="1"/>
</dbReference>
<keyword evidence="3" id="KW-1185">Reference proteome</keyword>
<dbReference type="AlphaFoldDB" id="A0AAW2ZPW3"/>
<comment type="caution">
    <text evidence="2">The sequence shown here is derived from an EMBL/GenBank/DDBJ whole genome shotgun (WGS) entry which is preliminary data.</text>
</comment>
<protein>
    <recommendedName>
        <fullName evidence="1">PX domain-containing protein</fullName>
    </recommendedName>
</protein>
<sequence>MMNESAYTNVSAQFETRSLSVDAEYKTQFEAKIDRNKQHYDPDTGDNVTYYRIQIKRTRVPLGNMGSFSVSNYSNEHRYMHFLELYQSLQKRHPQCVYPSFPPKRYDTEAPETIKERLIGLEGFIQFILSNESLANDREVLEFFGQQPLNRAKNLVKKTERTWFDSMIDYLAYPFIALENNFNTEKIDKKYPAMFGAPTNNPNVRNIPDNRSTSDLTVLEGDNI</sequence>
<evidence type="ECO:0000313" key="2">
    <source>
        <dbReference type="EMBL" id="KAL0490702.1"/>
    </source>
</evidence>
<accession>A0AAW2ZPW3</accession>
<feature type="domain" description="PX" evidence="1">
    <location>
        <begin position="29"/>
        <end position="151"/>
    </location>
</feature>
<reference evidence="2 3" key="1">
    <citation type="submission" date="2024-03" db="EMBL/GenBank/DDBJ databases">
        <title>The Acrasis kona genome and developmental transcriptomes reveal deep origins of eukaryotic multicellular pathways.</title>
        <authorList>
            <person name="Sheikh S."/>
            <person name="Fu C.-J."/>
            <person name="Brown M.W."/>
            <person name="Baldauf S.L."/>
        </authorList>
    </citation>
    <scope>NUCLEOTIDE SEQUENCE [LARGE SCALE GENOMIC DNA]</scope>
    <source>
        <strain evidence="2 3">ATCC MYA-3509</strain>
    </source>
</reference>
<dbReference type="SUPFAM" id="SSF64268">
    <property type="entry name" value="PX domain"/>
    <property type="match status" value="1"/>
</dbReference>
<dbReference type="PANTHER" id="PTHR10555:SF170">
    <property type="entry name" value="FI18122P1"/>
    <property type="match status" value="1"/>
</dbReference>
<dbReference type="Proteomes" id="UP001431209">
    <property type="component" value="Unassembled WGS sequence"/>
</dbReference>
<dbReference type="GO" id="GO:0005768">
    <property type="term" value="C:endosome"/>
    <property type="evidence" value="ECO:0007669"/>
    <property type="project" value="TreeGrafter"/>
</dbReference>
<dbReference type="PANTHER" id="PTHR10555">
    <property type="entry name" value="SORTING NEXIN"/>
    <property type="match status" value="1"/>
</dbReference>
<proteinExistence type="predicted"/>
<dbReference type="CDD" id="cd06093">
    <property type="entry name" value="PX_domain"/>
    <property type="match status" value="1"/>
</dbReference>